<feature type="transmembrane region" description="Helical" evidence="6">
    <location>
        <begin position="252"/>
        <end position="274"/>
    </location>
</feature>
<feature type="transmembrane region" description="Helical" evidence="6">
    <location>
        <begin position="75"/>
        <end position="99"/>
    </location>
</feature>
<evidence type="ECO:0000259" key="7">
    <source>
        <dbReference type="Pfam" id="PF00892"/>
    </source>
</evidence>
<evidence type="ECO:0000256" key="1">
    <source>
        <dbReference type="ARBA" id="ARBA00004141"/>
    </source>
</evidence>
<dbReference type="AlphaFoldDB" id="A0A5C4LG50"/>
<feature type="transmembrane region" description="Helical" evidence="6">
    <location>
        <begin position="223"/>
        <end position="245"/>
    </location>
</feature>
<proteinExistence type="inferred from homology"/>
<feature type="transmembrane region" description="Helical" evidence="6">
    <location>
        <begin position="43"/>
        <end position="63"/>
    </location>
</feature>
<comment type="subcellular location">
    <subcellularLocation>
        <location evidence="1">Membrane</location>
        <topology evidence="1">Multi-pass membrane protein</topology>
    </subcellularLocation>
</comment>
<dbReference type="Proteomes" id="UP000305267">
    <property type="component" value="Unassembled WGS sequence"/>
</dbReference>
<protein>
    <submittedName>
        <fullName evidence="8">DMT family transporter</fullName>
    </submittedName>
</protein>
<dbReference type="PANTHER" id="PTHR32322">
    <property type="entry name" value="INNER MEMBRANE TRANSPORTER"/>
    <property type="match status" value="1"/>
</dbReference>
<dbReference type="EMBL" id="VDDA01000007">
    <property type="protein sequence ID" value="TNC12134.1"/>
    <property type="molecule type" value="Genomic_DNA"/>
</dbReference>
<sequence>MPPSLPTPQVSTPKALAVLAVVVTAWGCNWSVTKLLVAAVPPLWTTALRCWIAFAAVLVILAASGRLVRPPRSDLPAIAGTGLLHMVAFSTLSGAGLTFLPASQAIVLGYTTPLWVALMAPLALGERLGPGRLAGVGLGLAGLAVLLNPAAFDWGRADTVTGCALVLAASVAWAANIVLIRSRPWRAGPLQLLVWQALVAALVLTGLALWRDGPPRFAWTGEIVALLLASSLVGTVLGYGAMAVVNRSLPAVTTALGLTATPLVGIACAALLLGERIGPTLAAAAALIVAGLVVGGSSRAR</sequence>
<feature type="transmembrane region" description="Helical" evidence="6">
    <location>
        <begin position="105"/>
        <end position="124"/>
    </location>
</feature>
<feature type="domain" description="EamA" evidence="7">
    <location>
        <begin position="16"/>
        <end position="147"/>
    </location>
</feature>
<feature type="domain" description="EamA" evidence="7">
    <location>
        <begin position="161"/>
        <end position="294"/>
    </location>
</feature>
<dbReference type="InterPro" id="IPR037185">
    <property type="entry name" value="EmrE-like"/>
</dbReference>
<accession>A0A5C4LG50</accession>
<feature type="transmembrane region" description="Helical" evidence="6">
    <location>
        <begin position="192"/>
        <end position="211"/>
    </location>
</feature>
<dbReference type="SUPFAM" id="SSF103481">
    <property type="entry name" value="Multidrug resistance efflux transporter EmrE"/>
    <property type="match status" value="2"/>
</dbReference>
<evidence type="ECO:0000313" key="9">
    <source>
        <dbReference type="Proteomes" id="UP000305267"/>
    </source>
</evidence>
<dbReference type="RefSeq" id="WP_139037062.1">
    <property type="nucleotide sequence ID" value="NZ_VDDA01000007.1"/>
</dbReference>
<keyword evidence="3 6" id="KW-0812">Transmembrane</keyword>
<dbReference type="OrthoDB" id="7850605at2"/>
<name>A0A5C4LG50_9HYPH</name>
<feature type="transmembrane region" description="Helical" evidence="6">
    <location>
        <begin position="280"/>
        <end position="298"/>
    </location>
</feature>
<comment type="caution">
    <text evidence="8">The sequence shown here is derived from an EMBL/GenBank/DDBJ whole genome shotgun (WGS) entry which is preliminary data.</text>
</comment>
<keyword evidence="5 6" id="KW-0472">Membrane</keyword>
<feature type="transmembrane region" description="Helical" evidence="6">
    <location>
        <begin position="159"/>
        <end position="180"/>
    </location>
</feature>
<evidence type="ECO:0000313" key="8">
    <source>
        <dbReference type="EMBL" id="TNC12134.1"/>
    </source>
</evidence>
<organism evidence="8 9">
    <name type="scientific">Methylobacterium terricola</name>
    <dbReference type="NCBI Taxonomy" id="2583531"/>
    <lineage>
        <taxon>Bacteria</taxon>
        <taxon>Pseudomonadati</taxon>
        <taxon>Pseudomonadota</taxon>
        <taxon>Alphaproteobacteria</taxon>
        <taxon>Hyphomicrobiales</taxon>
        <taxon>Methylobacteriaceae</taxon>
        <taxon>Methylobacterium</taxon>
    </lineage>
</organism>
<gene>
    <name evidence="8" type="ORF">FF100_18065</name>
</gene>
<evidence type="ECO:0000256" key="2">
    <source>
        <dbReference type="ARBA" id="ARBA00007362"/>
    </source>
</evidence>
<dbReference type="PANTHER" id="PTHR32322:SF2">
    <property type="entry name" value="EAMA DOMAIN-CONTAINING PROTEIN"/>
    <property type="match status" value="1"/>
</dbReference>
<feature type="transmembrane region" description="Helical" evidence="6">
    <location>
        <begin position="131"/>
        <end position="147"/>
    </location>
</feature>
<keyword evidence="4 6" id="KW-1133">Transmembrane helix</keyword>
<keyword evidence="9" id="KW-1185">Reference proteome</keyword>
<evidence type="ECO:0000256" key="4">
    <source>
        <dbReference type="ARBA" id="ARBA00022989"/>
    </source>
</evidence>
<dbReference type="InterPro" id="IPR050638">
    <property type="entry name" value="AA-Vitamin_Transporters"/>
</dbReference>
<reference evidence="8 9" key="1">
    <citation type="submission" date="2019-06" db="EMBL/GenBank/DDBJ databases">
        <title>Genome of Methylobacterium sp. 17Sr1-39.</title>
        <authorList>
            <person name="Seo T."/>
        </authorList>
    </citation>
    <scope>NUCLEOTIDE SEQUENCE [LARGE SCALE GENOMIC DNA]</scope>
    <source>
        <strain evidence="8 9">17Sr1-39</strain>
    </source>
</reference>
<dbReference type="GO" id="GO:0016020">
    <property type="term" value="C:membrane"/>
    <property type="evidence" value="ECO:0007669"/>
    <property type="project" value="UniProtKB-SubCell"/>
</dbReference>
<dbReference type="Pfam" id="PF00892">
    <property type="entry name" value="EamA"/>
    <property type="match status" value="2"/>
</dbReference>
<comment type="similarity">
    <text evidence="2">Belongs to the EamA transporter family.</text>
</comment>
<evidence type="ECO:0000256" key="5">
    <source>
        <dbReference type="ARBA" id="ARBA00023136"/>
    </source>
</evidence>
<evidence type="ECO:0000256" key="3">
    <source>
        <dbReference type="ARBA" id="ARBA00022692"/>
    </source>
</evidence>
<dbReference type="InterPro" id="IPR000620">
    <property type="entry name" value="EamA_dom"/>
</dbReference>
<evidence type="ECO:0000256" key="6">
    <source>
        <dbReference type="SAM" id="Phobius"/>
    </source>
</evidence>